<dbReference type="EMBL" id="MHQC01000021">
    <property type="protein sequence ID" value="OGZ94937.1"/>
    <property type="molecule type" value="Genomic_DNA"/>
</dbReference>
<evidence type="ECO:0000313" key="5">
    <source>
        <dbReference type="Proteomes" id="UP000177152"/>
    </source>
</evidence>
<dbReference type="InterPro" id="IPR036737">
    <property type="entry name" value="OmpA-like_sf"/>
</dbReference>
<protein>
    <submittedName>
        <fullName evidence="4">Nitrate ABC transporter substrate-binding protein</fullName>
    </submittedName>
</protein>
<comment type="caution">
    <text evidence="4">The sequence shown here is derived from an EMBL/GenBank/DDBJ whole genome shotgun (WGS) entry which is preliminary data.</text>
</comment>
<dbReference type="AlphaFoldDB" id="A0A1G2K685"/>
<dbReference type="GO" id="GO:0016020">
    <property type="term" value="C:membrane"/>
    <property type="evidence" value="ECO:0007669"/>
    <property type="project" value="UniProtKB-UniRule"/>
</dbReference>
<dbReference type="Gene3D" id="3.40.190.10">
    <property type="entry name" value="Periplasmic binding protein-like II"/>
    <property type="match status" value="2"/>
</dbReference>
<keyword evidence="2" id="KW-0732">Signal</keyword>
<dbReference type="InterPro" id="IPR006665">
    <property type="entry name" value="OmpA-like"/>
</dbReference>
<keyword evidence="1" id="KW-0472">Membrane</keyword>
<evidence type="ECO:0000313" key="4">
    <source>
        <dbReference type="EMBL" id="OGZ94937.1"/>
    </source>
</evidence>
<evidence type="ECO:0000259" key="3">
    <source>
        <dbReference type="PROSITE" id="PS51123"/>
    </source>
</evidence>
<gene>
    <name evidence="4" type="ORF">A2633_03280</name>
</gene>
<name>A0A1G2K685_9BACT</name>
<evidence type="ECO:0000256" key="2">
    <source>
        <dbReference type="SAM" id="SignalP"/>
    </source>
</evidence>
<feature type="chain" id="PRO_5009583365" evidence="2">
    <location>
        <begin position="22"/>
        <end position="576"/>
    </location>
</feature>
<proteinExistence type="predicted"/>
<dbReference type="SUPFAM" id="SSF53850">
    <property type="entry name" value="Periplasmic binding protein-like II"/>
    <property type="match status" value="1"/>
</dbReference>
<accession>A0A1G2K685</accession>
<organism evidence="4 5">
    <name type="scientific">Candidatus Sungbacteria bacterium RIFCSPHIGHO2_01_FULL_47_32</name>
    <dbReference type="NCBI Taxonomy" id="1802264"/>
    <lineage>
        <taxon>Bacteria</taxon>
        <taxon>Candidatus Sungiibacteriota</taxon>
    </lineage>
</organism>
<dbReference type="Gene3D" id="3.30.1330.60">
    <property type="entry name" value="OmpA-like domain"/>
    <property type="match status" value="1"/>
</dbReference>
<dbReference type="Proteomes" id="UP000177152">
    <property type="component" value="Unassembled WGS sequence"/>
</dbReference>
<evidence type="ECO:0000256" key="1">
    <source>
        <dbReference type="PROSITE-ProRule" id="PRU00473"/>
    </source>
</evidence>
<feature type="domain" description="OmpA-like" evidence="3">
    <location>
        <begin position="422"/>
        <end position="567"/>
    </location>
</feature>
<feature type="signal peptide" evidence="2">
    <location>
        <begin position="1"/>
        <end position="21"/>
    </location>
</feature>
<dbReference type="SUPFAM" id="SSF103088">
    <property type="entry name" value="OmpA-like"/>
    <property type="match status" value="1"/>
</dbReference>
<reference evidence="4 5" key="1">
    <citation type="journal article" date="2016" name="Nat. Commun.">
        <title>Thousands of microbial genomes shed light on interconnected biogeochemical processes in an aquifer system.</title>
        <authorList>
            <person name="Anantharaman K."/>
            <person name="Brown C.T."/>
            <person name="Hug L.A."/>
            <person name="Sharon I."/>
            <person name="Castelle C.J."/>
            <person name="Probst A.J."/>
            <person name="Thomas B.C."/>
            <person name="Singh A."/>
            <person name="Wilkins M.J."/>
            <person name="Karaoz U."/>
            <person name="Brodie E.L."/>
            <person name="Williams K.H."/>
            <person name="Hubbard S.S."/>
            <person name="Banfield J.F."/>
        </authorList>
    </citation>
    <scope>NUCLEOTIDE SEQUENCE [LARGE SCALE GENOMIC DNA]</scope>
</reference>
<sequence>MRKIVSAVLLLALAYVGSAFGATQYVSSPPLTKVVNVEVGPVRAGGITQVPIITWGGDIATIYANGNSRSTARGSVFDREGLRLNLVHEDVFPKQVEDYMSGKTPYLRGTIGQINMAAEILKRDPRTEPVFIYQLTESAGGDMVVVKPGIKTAKDLCGKTIVLQAYGPHVDYMTKIVTDACGSVDKVRIKWTKDITAPANGADNSPAAAFREDKSVDAAFVIAPDGMALTSNGTVGSGAEGSVKGARVLMSTKTANRVIADVYAVRADYFKSNRADVEKFVHGLFVGEEQLRALFKNRSAKAADYKQMLTASAEILLDSPKATADVEGLYDGAEFSGFRGNVAFFGNPSYPRNFEKRTDEIQSAFMMMGLSGQKVAMSHAKWDYSRLKAGLTDIAGVEAPRFDSAEVAKVIDRQQKQGTLGQGELFSFEVFFQPNQNTFTKDLYGKDFSRVVEYASTYGGAVITIEGHSDPLGYLKAKKESQPEDVLRRIMQSAKNLSLARANAVRDSIIGYAKSKGITLDASQFVVVGHGIEKPKTGKCGNDPCAPKTESEWRSNMRVEFRVIQIEAESSAFKPL</sequence>
<dbReference type="PROSITE" id="PS51123">
    <property type="entry name" value="OMPA_2"/>
    <property type="match status" value="1"/>
</dbReference>